<feature type="region of interest" description="Disordered" evidence="4">
    <location>
        <begin position="118"/>
        <end position="151"/>
    </location>
</feature>
<evidence type="ECO:0000313" key="7">
    <source>
        <dbReference type="Proteomes" id="UP000504638"/>
    </source>
</evidence>
<feature type="domain" description="Ribosomal eL28/Mak16" evidence="5">
    <location>
        <begin position="7"/>
        <end position="126"/>
    </location>
</feature>
<dbReference type="RefSeq" id="XP_033533638.1">
    <property type="nucleotide sequence ID" value="XM_033677143.1"/>
</dbReference>
<keyword evidence="2 6" id="KW-0689">Ribosomal protein</keyword>
<dbReference type="OrthoDB" id="338850at2759"/>
<dbReference type="EMBL" id="ML975159">
    <property type="protein sequence ID" value="KAF1812007.1"/>
    <property type="molecule type" value="Genomic_DNA"/>
</dbReference>
<feature type="compositionally biased region" description="Basic and acidic residues" evidence="4">
    <location>
        <begin position="132"/>
        <end position="151"/>
    </location>
</feature>
<dbReference type="InterPro" id="IPR029004">
    <property type="entry name" value="Ribosomal_eL28/Mak16"/>
</dbReference>
<dbReference type="FunFam" id="3.30.390.110:FF:000002">
    <property type="entry name" value="60S ribosomal protein L28"/>
    <property type="match status" value="1"/>
</dbReference>
<evidence type="ECO:0000256" key="3">
    <source>
        <dbReference type="ARBA" id="ARBA00023274"/>
    </source>
</evidence>
<reference evidence="6 8" key="1">
    <citation type="submission" date="2020-01" db="EMBL/GenBank/DDBJ databases">
        <authorList>
            <consortium name="DOE Joint Genome Institute"/>
            <person name="Haridas S."/>
            <person name="Albert R."/>
            <person name="Binder M."/>
            <person name="Bloem J."/>
            <person name="Labutti K."/>
            <person name="Salamov A."/>
            <person name="Andreopoulos B."/>
            <person name="Baker S.E."/>
            <person name="Barry K."/>
            <person name="Bills G."/>
            <person name="Bluhm B.H."/>
            <person name="Cannon C."/>
            <person name="Castanera R."/>
            <person name="Culley D.E."/>
            <person name="Daum C."/>
            <person name="Ezra D."/>
            <person name="Gonzalez J.B."/>
            <person name="Henrissat B."/>
            <person name="Kuo A."/>
            <person name="Liang C."/>
            <person name="Lipzen A."/>
            <person name="Lutzoni F."/>
            <person name="Magnuson J."/>
            <person name="Mondo S."/>
            <person name="Nolan M."/>
            <person name="Ohm R."/>
            <person name="Pangilinan J."/>
            <person name="Park H.-J."/>
            <person name="Ramirez L."/>
            <person name="Alfaro M."/>
            <person name="Sun H."/>
            <person name="Tritt A."/>
            <person name="Yoshinaga Y."/>
            <person name="Zwiers L.-H."/>
            <person name="Turgeon B.G."/>
            <person name="Goodwin S.B."/>
            <person name="Spatafora J.W."/>
            <person name="Crous P.W."/>
            <person name="Grigoriev I.V."/>
        </authorList>
    </citation>
    <scope>NUCLEOTIDE SEQUENCE</scope>
    <source>
        <strain evidence="6 8">CBS 781.70</strain>
    </source>
</reference>
<dbReference type="AlphaFoldDB" id="A0A6G1G1M0"/>
<dbReference type="GO" id="GO:0006412">
    <property type="term" value="P:translation"/>
    <property type="evidence" value="ECO:0007669"/>
    <property type="project" value="InterPro"/>
</dbReference>
<evidence type="ECO:0000259" key="5">
    <source>
        <dbReference type="Pfam" id="PF01778"/>
    </source>
</evidence>
<evidence type="ECO:0000256" key="2">
    <source>
        <dbReference type="ARBA" id="ARBA00022980"/>
    </source>
</evidence>
<keyword evidence="7" id="KW-1185">Reference proteome</keyword>
<dbReference type="GO" id="GO:0005840">
    <property type="term" value="C:ribosome"/>
    <property type="evidence" value="ECO:0007669"/>
    <property type="project" value="UniProtKB-KW"/>
</dbReference>
<keyword evidence="3" id="KW-0687">Ribonucleoprotein</keyword>
<name>A0A6G1G1M0_9PEZI</name>
<dbReference type="InterPro" id="IPR002672">
    <property type="entry name" value="Ribosomal_eL28"/>
</dbReference>
<organism evidence="6">
    <name type="scientific">Eremomyces bilateralis CBS 781.70</name>
    <dbReference type="NCBI Taxonomy" id="1392243"/>
    <lineage>
        <taxon>Eukaryota</taxon>
        <taxon>Fungi</taxon>
        <taxon>Dikarya</taxon>
        <taxon>Ascomycota</taxon>
        <taxon>Pezizomycotina</taxon>
        <taxon>Dothideomycetes</taxon>
        <taxon>Dothideomycetes incertae sedis</taxon>
        <taxon>Eremomycetales</taxon>
        <taxon>Eremomycetaceae</taxon>
        <taxon>Eremomyces</taxon>
    </lineage>
</organism>
<gene>
    <name evidence="6 8" type="ORF">P152DRAFT_42008</name>
</gene>
<comment type="similarity">
    <text evidence="1">Belongs to the eukaryotic ribosomal protein eL28 family.</text>
</comment>
<dbReference type="GO" id="GO:0003735">
    <property type="term" value="F:structural constituent of ribosome"/>
    <property type="evidence" value="ECO:0007669"/>
    <property type="project" value="InterPro"/>
</dbReference>
<dbReference type="Gene3D" id="3.30.390.110">
    <property type="match status" value="1"/>
</dbReference>
<evidence type="ECO:0000256" key="4">
    <source>
        <dbReference type="SAM" id="MobiDB-lite"/>
    </source>
</evidence>
<protein>
    <submittedName>
        <fullName evidence="6 8">Ribosomal protein L28e</fullName>
    </submittedName>
</protein>
<evidence type="ECO:0000256" key="1">
    <source>
        <dbReference type="ARBA" id="ARBA00007926"/>
    </source>
</evidence>
<dbReference type="GeneID" id="54417713"/>
<reference evidence="8" key="3">
    <citation type="submission" date="2025-04" db="UniProtKB">
        <authorList>
            <consortium name="RefSeq"/>
        </authorList>
    </citation>
    <scope>IDENTIFICATION</scope>
    <source>
        <strain evidence="8">CBS 781.70</strain>
    </source>
</reference>
<evidence type="ECO:0000313" key="6">
    <source>
        <dbReference type="EMBL" id="KAF1812007.1"/>
    </source>
</evidence>
<dbReference type="Proteomes" id="UP000504638">
    <property type="component" value="Unplaced"/>
</dbReference>
<reference evidence="8" key="2">
    <citation type="submission" date="2020-04" db="EMBL/GenBank/DDBJ databases">
        <authorList>
            <consortium name="NCBI Genome Project"/>
        </authorList>
    </citation>
    <scope>NUCLEOTIDE SEQUENCE</scope>
    <source>
        <strain evidence="8">CBS 781.70</strain>
    </source>
</reference>
<evidence type="ECO:0000313" key="8">
    <source>
        <dbReference type="RefSeq" id="XP_033533638.1"/>
    </source>
</evidence>
<dbReference type="PANTHER" id="PTHR10544">
    <property type="entry name" value="60S RIBOSOMAL PROTEIN L28"/>
    <property type="match status" value="1"/>
</dbReference>
<accession>A0A6G1G1M0</accession>
<dbReference type="GO" id="GO:1990904">
    <property type="term" value="C:ribonucleoprotein complex"/>
    <property type="evidence" value="ECO:0007669"/>
    <property type="project" value="UniProtKB-KW"/>
</dbReference>
<dbReference type="Pfam" id="PF01778">
    <property type="entry name" value="Ribosomal_L28e"/>
    <property type="match status" value="1"/>
</dbReference>
<feature type="region of interest" description="Disordered" evidence="4">
    <location>
        <begin position="71"/>
        <end position="96"/>
    </location>
</feature>
<proteinExistence type="inferred from homology"/>
<sequence length="151" mass="16533">MSLSTDLLWEVTRNNSAFLVNRRTGGGARFSRDPLNLTNVYSRKYEGSINEKAFGVQPAAEGGVEVSVKKAGKANKPASALQTSTIGKGKSTRKTYQSIVNSTTKRHYRPDLRAEAVARASAIRQSQRPKKATPERKLRGRKAEKAAEVEA</sequence>